<dbReference type="Pfam" id="PF05193">
    <property type="entry name" value="Peptidase_M16_C"/>
    <property type="match status" value="1"/>
</dbReference>
<dbReference type="Gene3D" id="3.30.830.10">
    <property type="entry name" value="Metalloenzyme, LuxS/M16 peptidase-like"/>
    <property type="match status" value="2"/>
</dbReference>
<proteinExistence type="predicted"/>
<gene>
    <name evidence="2" type="ORF">BJ554DRAFT_3227</name>
</gene>
<dbReference type="InterPro" id="IPR050361">
    <property type="entry name" value="MPP/UQCRC_Complex"/>
</dbReference>
<dbReference type="GO" id="GO:0005739">
    <property type="term" value="C:mitochondrion"/>
    <property type="evidence" value="ECO:0007669"/>
    <property type="project" value="TreeGrafter"/>
</dbReference>
<dbReference type="OrthoDB" id="6369905at2759"/>
<dbReference type="InterPro" id="IPR007863">
    <property type="entry name" value="Peptidase_M16_C"/>
</dbReference>
<keyword evidence="3" id="KW-1185">Reference proteome</keyword>
<evidence type="ECO:0000313" key="3">
    <source>
        <dbReference type="Proteomes" id="UP000673691"/>
    </source>
</evidence>
<dbReference type="AlphaFoldDB" id="A0A8H7ZNS3"/>
<comment type="caution">
    <text evidence="2">The sequence shown here is derived from an EMBL/GenBank/DDBJ whole genome shotgun (WGS) entry which is preliminary data.</text>
</comment>
<name>A0A8H7ZNS3_9FUNG</name>
<dbReference type="InterPro" id="IPR011249">
    <property type="entry name" value="Metalloenz_LuxS/M16"/>
</dbReference>
<dbReference type="SUPFAM" id="SSF63411">
    <property type="entry name" value="LuxS/MPP-like metallohydrolase"/>
    <property type="match status" value="2"/>
</dbReference>
<accession>A0A8H7ZNS3</accession>
<evidence type="ECO:0000313" key="2">
    <source>
        <dbReference type="EMBL" id="KAG5456898.1"/>
    </source>
</evidence>
<evidence type="ECO:0000259" key="1">
    <source>
        <dbReference type="Pfam" id="PF05193"/>
    </source>
</evidence>
<feature type="domain" description="Peptidase M16 C-terminal" evidence="1">
    <location>
        <begin position="121"/>
        <end position="264"/>
    </location>
</feature>
<protein>
    <recommendedName>
        <fullName evidence="1">Peptidase M16 C-terminal domain-containing protein</fullName>
    </recommendedName>
</protein>
<dbReference type="PANTHER" id="PTHR11851">
    <property type="entry name" value="METALLOPROTEASE"/>
    <property type="match status" value="1"/>
</dbReference>
<dbReference type="PANTHER" id="PTHR11851:SF209">
    <property type="entry name" value="CYTOCHROME B-C1 COMPLEX SUBUNIT 2, MITOCHONDRIAL"/>
    <property type="match status" value="1"/>
</dbReference>
<dbReference type="EMBL" id="JAEFCI010010977">
    <property type="protein sequence ID" value="KAG5456898.1"/>
    <property type="molecule type" value="Genomic_DNA"/>
</dbReference>
<organism evidence="2 3">
    <name type="scientific">Olpidium bornovanus</name>
    <dbReference type="NCBI Taxonomy" id="278681"/>
    <lineage>
        <taxon>Eukaryota</taxon>
        <taxon>Fungi</taxon>
        <taxon>Fungi incertae sedis</taxon>
        <taxon>Olpidiomycota</taxon>
        <taxon>Olpidiomycotina</taxon>
        <taxon>Olpidiomycetes</taxon>
        <taxon>Olpidiales</taxon>
        <taxon>Olpidiaceae</taxon>
        <taxon>Olpidium</taxon>
    </lineage>
</organism>
<dbReference type="GO" id="GO:0046872">
    <property type="term" value="F:metal ion binding"/>
    <property type="evidence" value="ECO:0007669"/>
    <property type="project" value="InterPro"/>
</dbReference>
<sequence>MARLRCSKFFLELLRDVAYLTQYNLHEAEFVKDVISQEAARASKCPDAVVCGALHKTAFRAGLGNSLYTQPVRVTPDDVAAFAARTKGEVAVAAAGVGSAEVQQSVQDAFGAGFAELRERLREKAGSRLANRLEPPSAPAKLQASKYFGGEDRIDASVDDGHLAVAYPTGAFIGSQTEAVAQILKAHLDNGAPVSYAPSVSALAKVAAKTGADIKAFNFAYSDSGILGVRVRCPEDRAGDAVKGAVAEIKRAAESFSDEELKIAATRAKVVALQAFQSKVSLVEYMGLRTLAGSQGTGVAGLIANLDSVKSADVSKVRQIMIPCAVVRFPSAPVSALPY</sequence>
<dbReference type="Proteomes" id="UP000673691">
    <property type="component" value="Unassembled WGS sequence"/>
</dbReference>
<reference evidence="2 3" key="1">
    <citation type="journal article" name="Sci. Rep.">
        <title>Genome-scale phylogenetic analyses confirm Olpidium as the closest living zoosporic fungus to the non-flagellated, terrestrial fungi.</title>
        <authorList>
            <person name="Chang Y."/>
            <person name="Rochon D."/>
            <person name="Sekimoto S."/>
            <person name="Wang Y."/>
            <person name="Chovatia M."/>
            <person name="Sandor L."/>
            <person name="Salamov A."/>
            <person name="Grigoriev I.V."/>
            <person name="Stajich J.E."/>
            <person name="Spatafora J.W."/>
        </authorList>
    </citation>
    <scope>NUCLEOTIDE SEQUENCE [LARGE SCALE GENOMIC DNA]</scope>
    <source>
        <strain evidence="2">S191</strain>
    </source>
</reference>